<dbReference type="EMBL" id="JBITGY010000019">
    <property type="protein sequence ID" value="MFI6505415.1"/>
    <property type="molecule type" value="Genomic_DNA"/>
</dbReference>
<accession>A0ABW7ZC86</accession>
<reference evidence="1 2" key="1">
    <citation type="submission" date="2024-10" db="EMBL/GenBank/DDBJ databases">
        <title>The Natural Products Discovery Center: Release of the First 8490 Sequenced Strains for Exploring Actinobacteria Biosynthetic Diversity.</title>
        <authorList>
            <person name="Kalkreuter E."/>
            <person name="Kautsar S.A."/>
            <person name="Yang D."/>
            <person name="Bader C.D."/>
            <person name="Teijaro C.N."/>
            <person name="Fluegel L."/>
            <person name="Davis C.M."/>
            <person name="Simpson J.R."/>
            <person name="Lauterbach L."/>
            <person name="Steele A.D."/>
            <person name="Gui C."/>
            <person name="Meng S."/>
            <person name="Li G."/>
            <person name="Viehrig K."/>
            <person name="Ye F."/>
            <person name="Su P."/>
            <person name="Kiefer A.F."/>
            <person name="Nichols A."/>
            <person name="Cepeda A.J."/>
            <person name="Yan W."/>
            <person name="Fan B."/>
            <person name="Jiang Y."/>
            <person name="Adhikari A."/>
            <person name="Zheng C.-J."/>
            <person name="Schuster L."/>
            <person name="Cowan T.M."/>
            <person name="Smanski M.J."/>
            <person name="Chevrette M.G."/>
            <person name="De Carvalho L.P.S."/>
            <person name="Shen B."/>
        </authorList>
    </citation>
    <scope>NUCLEOTIDE SEQUENCE [LARGE SCALE GENOMIC DNA]</scope>
    <source>
        <strain evidence="1 2">NPDC050545</strain>
    </source>
</reference>
<evidence type="ECO:0000313" key="2">
    <source>
        <dbReference type="Proteomes" id="UP001612741"/>
    </source>
</evidence>
<proteinExistence type="predicted"/>
<gene>
    <name evidence="1" type="ORF">ACIBG2_49100</name>
</gene>
<dbReference type="Proteomes" id="UP001612741">
    <property type="component" value="Unassembled WGS sequence"/>
</dbReference>
<name>A0ABW7ZC86_9ACTN</name>
<dbReference type="RefSeq" id="WP_397091569.1">
    <property type="nucleotide sequence ID" value="NZ_JBITGY010000019.1"/>
</dbReference>
<comment type="caution">
    <text evidence="1">The sequence shown here is derived from an EMBL/GenBank/DDBJ whole genome shotgun (WGS) entry which is preliminary data.</text>
</comment>
<organism evidence="1 2">
    <name type="scientific">Nonomuraea typhae</name>
    <dbReference type="NCBI Taxonomy" id="2603600"/>
    <lineage>
        <taxon>Bacteria</taxon>
        <taxon>Bacillati</taxon>
        <taxon>Actinomycetota</taxon>
        <taxon>Actinomycetes</taxon>
        <taxon>Streptosporangiales</taxon>
        <taxon>Streptosporangiaceae</taxon>
        <taxon>Nonomuraea</taxon>
    </lineage>
</organism>
<evidence type="ECO:0008006" key="3">
    <source>
        <dbReference type="Google" id="ProtNLM"/>
    </source>
</evidence>
<evidence type="ECO:0000313" key="1">
    <source>
        <dbReference type="EMBL" id="MFI6505415.1"/>
    </source>
</evidence>
<protein>
    <recommendedName>
        <fullName evidence="3">Thymidylate kinase</fullName>
    </recommendedName>
</protein>
<dbReference type="Gene3D" id="3.40.50.300">
    <property type="entry name" value="P-loop containing nucleotide triphosphate hydrolases"/>
    <property type="match status" value="1"/>
</dbReference>
<dbReference type="InterPro" id="IPR027417">
    <property type="entry name" value="P-loop_NTPase"/>
</dbReference>
<sequence length="283" mass="30947">MGIDGAGKTTLLEYVRPALAEAGIECVDTSKRPAIRSVQSNEGFPARSLERLWLELWRLLLGGGRSDSDQLPADTAIPLQFTDQTKVASGWITDALPADVTGVRRSGLVASGLTELAIDQLIRAEIIEPVLARGAVAMLDAFGFKPTLIRIAIAREIADDTMSGDALDQFEAVLRAAYSTSFLQPDIGFLLDADPQRSYEWRMRQEGRLGVSEDLWLAGRKGGASYLALQTIMADKLRTAAVDWGWHILKVDGRPQRETADEAVEIMMHDAGMRRLIEQPAGD</sequence>
<keyword evidence="2" id="KW-1185">Reference proteome</keyword>
<dbReference type="SUPFAM" id="SSF52540">
    <property type="entry name" value="P-loop containing nucleoside triphosphate hydrolases"/>
    <property type="match status" value="1"/>
</dbReference>